<name>A0A182MFU2_9DIPT</name>
<dbReference type="VEuPathDB" id="VectorBase:ACUA017260"/>
<reference evidence="2" key="1">
    <citation type="submission" date="2013-09" db="EMBL/GenBank/DDBJ databases">
        <title>The Genome Sequence of Anopheles culicifacies species A.</title>
        <authorList>
            <consortium name="The Broad Institute Genomics Platform"/>
            <person name="Neafsey D.E."/>
            <person name="Besansky N."/>
            <person name="Howell P."/>
            <person name="Walton C."/>
            <person name="Young S.K."/>
            <person name="Zeng Q."/>
            <person name="Gargeya S."/>
            <person name="Fitzgerald M."/>
            <person name="Haas B."/>
            <person name="Abouelleil A."/>
            <person name="Allen A.W."/>
            <person name="Alvarado L."/>
            <person name="Arachchi H.M."/>
            <person name="Berlin A.M."/>
            <person name="Chapman S.B."/>
            <person name="Gainer-Dewar J."/>
            <person name="Goldberg J."/>
            <person name="Griggs A."/>
            <person name="Gujja S."/>
            <person name="Hansen M."/>
            <person name="Howarth C."/>
            <person name="Imamovic A."/>
            <person name="Ireland A."/>
            <person name="Larimer J."/>
            <person name="McCowan C."/>
            <person name="Murphy C."/>
            <person name="Pearson M."/>
            <person name="Poon T.W."/>
            <person name="Priest M."/>
            <person name="Roberts A."/>
            <person name="Saif S."/>
            <person name="Shea T."/>
            <person name="Sisk P."/>
            <person name="Sykes S."/>
            <person name="Wortman J."/>
            <person name="Nusbaum C."/>
            <person name="Birren B."/>
        </authorList>
    </citation>
    <scope>NUCLEOTIDE SEQUENCE [LARGE SCALE GENOMIC DNA]</scope>
    <source>
        <strain evidence="2">A-37</strain>
    </source>
</reference>
<dbReference type="EMBL" id="AXCM01008886">
    <property type="status" value="NOT_ANNOTATED_CDS"/>
    <property type="molecule type" value="Genomic_DNA"/>
</dbReference>
<proteinExistence type="predicted"/>
<sequence length="131" mass="13485">MNELHSFDGSVLVGVISSSGFRFGGKLIGAAIGVSPVPPSIRLSKLNSPLEGVEIPTGPPASLRTVNGYWAADFTSKLSGRAGRPPLPAIADDLLPASPTPARGAKALLVGVGVSRLSLCTFESFNLQSKE</sequence>
<evidence type="ECO:0000313" key="1">
    <source>
        <dbReference type="EnsemblMetazoa" id="ACUA017260-PA"/>
    </source>
</evidence>
<accession>A0A182MFU2</accession>
<organism evidence="1 2">
    <name type="scientific">Anopheles culicifacies</name>
    <dbReference type="NCBI Taxonomy" id="139723"/>
    <lineage>
        <taxon>Eukaryota</taxon>
        <taxon>Metazoa</taxon>
        <taxon>Ecdysozoa</taxon>
        <taxon>Arthropoda</taxon>
        <taxon>Hexapoda</taxon>
        <taxon>Insecta</taxon>
        <taxon>Pterygota</taxon>
        <taxon>Neoptera</taxon>
        <taxon>Endopterygota</taxon>
        <taxon>Diptera</taxon>
        <taxon>Nematocera</taxon>
        <taxon>Culicoidea</taxon>
        <taxon>Culicidae</taxon>
        <taxon>Anophelinae</taxon>
        <taxon>Anopheles</taxon>
        <taxon>culicifacies species complex</taxon>
    </lineage>
</organism>
<dbReference type="Proteomes" id="UP000075883">
    <property type="component" value="Unassembled WGS sequence"/>
</dbReference>
<dbReference type="EMBL" id="AXCM01008887">
    <property type="status" value="NOT_ANNOTATED_CDS"/>
    <property type="molecule type" value="Genomic_DNA"/>
</dbReference>
<keyword evidence="2" id="KW-1185">Reference proteome</keyword>
<dbReference type="EnsemblMetazoa" id="ACUA017260-RA">
    <property type="protein sequence ID" value="ACUA017260-PA"/>
    <property type="gene ID" value="ACUA017260"/>
</dbReference>
<dbReference type="AlphaFoldDB" id="A0A182MFU2"/>
<evidence type="ECO:0000313" key="2">
    <source>
        <dbReference type="Proteomes" id="UP000075883"/>
    </source>
</evidence>
<reference evidence="1" key="2">
    <citation type="submission" date="2020-05" db="UniProtKB">
        <authorList>
            <consortium name="EnsemblMetazoa"/>
        </authorList>
    </citation>
    <scope>IDENTIFICATION</scope>
    <source>
        <strain evidence="1">A-37</strain>
    </source>
</reference>
<protein>
    <submittedName>
        <fullName evidence="1">Uncharacterized protein</fullName>
    </submittedName>
</protein>